<feature type="signal peptide" evidence="3">
    <location>
        <begin position="1"/>
        <end position="21"/>
    </location>
</feature>
<keyword evidence="6" id="KW-1185">Reference proteome</keyword>
<comment type="similarity">
    <text evidence="1">Belongs to the BetVI family.</text>
</comment>
<proteinExistence type="inferred from homology"/>
<keyword evidence="3" id="KW-0732">Signal</keyword>
<dbReference type="PANTHER" id="PTHR31213">
    <property type="entry name" value="OS08G0374000 PROTEIN-RELATED"/>
    <property type="match status" value="1"/>
</dbReference>
<dbReference type="InterPro" id="IPR050279">
    <property type="entry name" value="Plant_def-hormone_signal"/>
</dbReference>
<evidence type="ECO:0000256" key="1">
    <source>
        <dbReference type="ARBA" id="ARBA00009744"/>
    </source>
</evidence>
<evidence type="ECO:0000313" key="5">
    <source>
        <dbReference type="EMBL" id="MCL7026742.1"/>
    </source>
</evidence>
<feature type="chain" id="PRO_5041454182" description="Bet v I/Major latex protein domain-containing protein" evidence="3">
    <location>
        <begin position="22"/>
        <end position="188"/>
    </location>
</feature>
<dbReference type="Proteomes" id="UP001177140">
    <property type="component" value="Unassembled WGS sequence"/>
</dbReference>
<dbReference type="InterPro" id="IPR023393">
    <property type="entry name" value="START-like_dom_sf"/>
</dbReference>
<protein>
    <recommendedName>
        <fullName evidence="4">Bet v I/Major latex protein domain-containing protein</fullName>
    </recommendedName>
</protein>
<evidence type="ECO:0000313" key="6">
    <source>
        <dbReference type="Proteomes" id="UP001177140"/>
    </source>
</evidence>
<dbReference type="GO" id="GO:0009738">
    <property type="term" value="P:abscisic acid-activated signaling pathway"/>
    <property type="evidence" value="ECO:0007669"/>
    <property type="project" value="TreeGrafter"/>
</dbReference>
<dbReference type="GO" id="GO:0009820">
    <property type="term" value="P:alkaloid metabolic process"/>
    <property type="evidence" value="ECO:0007669"/>
    <property type="project" value="UniProtKB-KW"/>
</dbReference>
<name>A0AA41RYJ9_PAPNU</name>
<keyword evidence="2" id="KW-0017">Alkaloid metabolism</keyword>
<dbReference type="GO" id="GO:0010427">
    <property type="term" value="F:abscisic acid binding"/>
    <property type="evidence" value="ECO:0007669"/>
    <property type="project" value="TreeGrafter"/>
</dbReference>
<dbReference type="GO" id="GO:0005737">
    <property type="term" value="C:cytoplasm"/>
    <property type="evidence" value="ECO:0007669"/>
    <property type="project" value="TreeGrafter"/>
</dbReference>
<dbReference type="CDD" id="cd07816">
    <property type="entry name" value="Bet_v1-like"/>
    <property type="match status" value="1"/>
</dbReference>
<dbReference type="GO" id="GO:0005634">
    <property type="term" value="C:nucleus"/>
    <property type="evidence" value="ECO:0007669"/>
    <property type="project" value="TreeGrafter"/>
</dbReference>
<sequence>MKYSFVFAALSFLFLIGKGNAMTYELTNEMAVNASANDIWAVYSSPDLPKLIVKLLPGVFERIDYVRGKGGLGTILRLVYPPGSVPLTYKEEFVTIDHRKRLKEVLQIEGGYLAMGATFYMDSFEIIKTGRDSCVIRSKTEFEVPDEKNVDLKVSKYVSVDGLVSMATAISKYVLDNKKRDGYIALVN</sequence>
<dbReference type="Gene3D" id="3.30.530.20">
    <property type="match status" value="1"/>
</dbReference>
<dbReference type="PANTHER" id="PTHR31213:SF19">
    <property type="entry name" value="BET V I_MAJOR LATEX PROTEIN DOMAIN-CONTAINING PROTEIN"/>
    <property type="match status" value="1"/>
</dbReference>
<dbReference type="GO" id="GO:0038023">
    <property type="term" value="F:signaling receptor activity"/>
    <property type="evidence" value="ECO:0007669"/>
    <property type="project" value="TreeGrafter"/>
</dbReference>
<dbReference type="GO" id="GO:0006952">
    <property type="term" value="P:defense response"/>
    <property type="evidence" value="ECO:0007669"/>
    <property type="project" value="InterPro"/>
</dbReference>
<dbReference type="SUPFAM" id="SSF55961">
    <property type="entry name" value="Bet v1-like"/>
    <property type="match status" value="1"/>
</dbReference>
<dbReference type="AlphaFoldDB" id="A0AA41RYJ9"/>
<evidence type="ECO:0000256" key="2">
    <source>
        <dbReference type="ARBA" id="ARBA00022589"/>
    </source>
</evidence>
<evidence type="ECO:0000256" key="3">
    <source>
        <dbReference type="SAM" id="SignalP"/>
    </source>
</evidence>
<comment type="caution">
    <text evidence="5">The sequence shown here is derived from an EMBL/GenBank/DDBJ whole genome shotgun (WGS) entry which is preliminary data.</text>
</comment>
<dbReference type="EMBL" id="JAJJMA010060672">
    <property type="protein sequence ID" value="MCL7026742.1"/>
    <property type="molecule type" value="Genomic_DNA"/>
</dbReference>
<gene>
    <name evidence="5" type="ORF">MKW94_006421</name>
</gene>
<reference evidence="5" key="1">
    <citation type="submission" date="2022-03" db="EMBL/GenBank/DDBJ databases">
        <title>A functionally conserved STORR gene fusion in Papaver species that diverged 16.8 million years ago.</title>
        <authorList>
            <person name="Catania T."/>
        </authorList>
    </citation>
    <scope>NUCLEOTIDE SEQUENCE</scope>
    <source>
        <strain evidence="5">S-191538</strain>
    </source>
</reference>
<dbReference type="GO" id="GO:0004864">
    <property type="term" value="F:protein phosphatase inhibitor activity"/>
    <property type="evidence" value="ECO:0007669"/>
    <property type="project" value="TreeGrafter"/>
</dbReference>
<feature type="domain" description="Bet v I/Major latex protein" evidence="4">
    <location>
        <begin position="22"/>
        <end position="176"/>
    </location>
</feature>
<dbReference type="Pfam" id="PF00407">
    <property type="entry name" value="Bet_v_1"/>
    <property type="match status" value="1"/>
</dbReference>
<dbReference type="InterPro" id="IPR000916">
    <property type="entry name" value="Bet_v_I/MLP"/>
</dbReference>
<evidence type="ECO:0000259" key="4">
    <source>
        <dbReference type="Pfam" id="PF00407"/>
    </source>
</evidence>
<accession>A0AA41RYJ9</accession>
<organism evidence="5 6">
    <name type="scientific">Papaver nudicaule</name>
    <name type="common">Iceland poppy</name>
    <dbReference type="NCBI Taxonomy" id="74823"/>
    <lineage>
        <taxon>Eukaryota</taxon>
        <taxon>Viridiplantae</taxon>
        <taxon>Streptophyta</taxon>
        <taxon>Embryophyta</taxon>
        <taxon>Tracheophyta</taxon>
        <taxon>Spermatophyta</taxon>
        <taxon>Magnoliopsida</taxon>
        <taxon>Ranunculales</taxon>
        <taxon>Papaveraceae</taxon>
        <taxon>Papaveroideae</taxon>
        <taxon>Papaver</taxon>
    </lineage>
</organism>